<evidence type="ECO:0000313" key="2">
    <source>
        <dbReference type="Proteomes" id="UP000485058"/>
    </source>
</evidence>
<keyword evidence="2" id="KW-1185">Reference proteome</keyword>
<proteinExistence type="predicted"/>
<gene>
    <name evidence="1" type="ORF">HaLaN_29972</name>
</gene>
<sequence>MLVGCATVSQSGKAKKGAARSEEEQAALHEYLVVDFALQLLYSGMKHGALAGKTAATLGLLDPLVPLLVREGGVLGGK</sequence>
<organism evidence="1 2">
    <name type="scientific">Haematococcus lacustris</name>
    <name type="common">Green alga</name>
    <name type="synonym">Haematococcus pluvialis</name>
    <dbReference type="NCBI Taxonomy" id="44745"/>
    <lineage>
        <taxon>Eukaryota</taxon>
        <taxon>Viridiplantae</taxon>
        <taxon>Chlorophyta</taxon>
        <taxon>core chlorophytes</taxon>
        <taxon>Chlorophyceae</taxon>
        <taxon>CS clade</taxon>
        <taxon>Chlamydomonadales</taxon>
        <taxon>Haematococcaceae</taxon>
        <taxon>Haematococcus</taxon>
    </lineage>
</organism>
<dbReference type="AlphaFoldDB" id="A0A6A0AFF5"/>
<comment type="caution">
    <text evidence="1">The sequence shown here is derived from an EMBL/GenBank/DDBJ whole genome shotgun (WGS) entry which is preliminary data.</text>
</comment>
<protein>
    <submittedName>
        <fullName evidence="1">Uncharacterized protein</fullName>
    </submittedName>
</protein>
<dbReference type="EMBL" id="BLLF01005297">
    <property type="protein sequence ID" value="GFH31023.1"/>
    <property type="molecule type" value="Genomic_DNA"/>
</dbReference>
<reference evidence="1 2" key="1">
    <citation type="submission" date="2020-02" db="EMBL/GenBank/DDBJ databases">
        <title>Draft genome sequence of Haematococcus lacustris strain NIES-144.</title>
        <authorList>
            <person name="Morimoto D."/>
            <person name="Nakagawa S."/>
            <person name="Yoshida T."/>
            <person name="Sawayama S."/>
        </authorList>
    </citation>
    <scope>NUCLEOTIDE SEQUENCE [LARGE SCALE GENOMIC DNA]</scope>
    <source>
        <strain evidence="1 2">NIES-144</strain>
    </source>
</reference>
<accession>A0A6A0AFF5</accession>
<name>A0A6A0AFF5_HAELA</name>
<dbReference type="Proteomes" id="UP000485058">
    <property type="component" value="Unassembled WGS sequence"/>
</dbReference>
<evidence type="ECO:0000313" key="1">
    <source>
        <dbReference type="EMBL" id="GFH31023.1"/>
    </source>
</evidence>